<dbReference type="Pfam" id="PF01381">
    <property type="entry name" value="HTH_3"/>
    <property type="match status" value="1"/>
</dbReference>
<dbReference type="Proteomes" id="UP001596512">
    <property type="component" value="Unassembled WGS sequence"/>
</dbReference>
<gene>
    <name evidence="2" type="ORF">ACFQV2_07095</name>
</gene>
<dbReference type="EMBL" id="JBHTEY010000004">
    <property type="protein sequence ID" value="MFC7613403.1"/>
    <property type="molecule type" value="Genomic_DNA"/>
</dbReference>
<evidence type="ECO:0000259" key="1">
    <source>
        <dbReference type="PROSITE" id="PS50943"/>
    </source>
</evidence>
<evidence type="ECO:0000313" key="2">
    <source>
        <dbReference type="EMBL" id="MFC7613403.1"/>
    </source>
</evidence>
<dbReference type="CDD" id="cd00093">
    <property type="entry name" value="HTH_XRE"/>
    <property type="match status" value="1"/>
</dbReference>
<dbReference type="SUPFAM" id="SSF47413">
    <property type="entry name" value="lambda repressor-like DNA-binding domains"/>
    <property type="match status" value="1"/>
</dbReference>
<name>A0ABW2TJJ1_9PSEU</name>
<sequence length="159" mass="17839">MRIDAAVYQRVLGDELRKARKQRGWTRKELNSRLQTEISLQTLATYELGTRQCTIVRFVELCLALEELPHEIMSRVHDRVFAGTPAGRVHVDLRSVVTDTRAELSPLRRWAAGRLAAHSGPEPPVVSLDIAALERLAELCELETVELIGRLRPLSAPAP</sequence>
<keyword evidence="3" id="KW-1185">Reference proteome</keyword>
<proteinExistence type="predicted"/>
<accession>A0ABW2TJJ1</accession>
<evidence type="ECO:0000313" key="3">
    <source>
        <dbReference type="Proteomes" id="UP001596512"/>
    </source>
</evidence>
<organism evidence="2 3">
    <name type="scientific">Actinokineospora soli</name>
    <dbReference type="NCBI Taxonomy" id="1048753"/>
    <lineage>
        <taxon>Bacteria</taxon>
        <taxon>Bacillati</taxon>
        <taxon>Actinomycetota</taxon>
        <taxon>Actinomycetes</taxon>
        <taxon>Pseudonocardiales</taxon>
        <taxon>Pseudonocardiaceae</taxon>
        <taxon>Actinokineospora</taxon>
    </lineage>
</organism>
<protein>
    <submittedName>
        <fullName evidence="2">Helix-turn-helix domain-containing protein</fullName>
    </submittedName>
</protein>
<comment type="caution">
    <text evidence="2">The sequence shown here is derived from an EMBL/GenBank/DDBJ whole genome shotgun (WGS) entry which is preliminary data.</text>
</comment>
<dbReference type="Gene3D" id="1.10.260.40">
    <property type="entry name" value="lambda repressor-like DNA-binding domains"/>
    <property type="match status" value="1"/>
</dbReference>
<dbReference type="InterPro" id="IPR001387">
    <property type="entry name" value="Cro/C1-type_HTH"/>
</dbReference>
<reference evidence="3" key="1">
    <citation type="journal article" date="2019" name="Int. J. Syst. Evol. Microbiol.">
        <title>The Global Catalogue of Microorganisms (GCM) 10K type strain sequencing project: providing services to taxonomists for standard genome sequencing and annotation.</title>
        <authorList>
            <consortium name="The Broad Institute Genomics Platform"/>
            <consortium name="The Broad Institute Genome Sequencing Center for Infectious Disease"/>
            <person name="Wu L."/>
            <person name="Ma J."/>
        </authorList>
    </citation>
    <scope>NUCLEOTIDE SEQUENCE [LARGE SCALE GENOMIC DNA]</scope>
    <source>
        <strain evidence="3">JCM 17695</strain>
    </source>
</reference>
<feature type="domain" description="HTH cro/C1-type" evidence="1">
    <location>
        <begin position="16"/>
        <end position="72"/>
    </location>
</feature>
<dbReference type="PROSITE" id="PS50943">
    <property type="entry name" value="HTH_CROC1"/>
    <property type="match status" value="1"/>
</dbReference>
<dbReference type="InterPro" id="IPR010982">
    <property type="entry name" value="Lambda_DNA-bd_dom_sf"/>
</dbReference>